<evidence type="ECO:0000259" key="6">
    <source>
        <dbReference type="PROSITE" id="PS50977"/>
    </source>
</evidence>
<proteinExistence type="predicted"/>
<keyword evidence="4" id="KW-0804">Transcription</keyword>
<dbReference type="SUPFAM" id="SSF46689">
    <property type="entry name" value="Homeodomain-like"/>
    <property type="match status" value="1"/>
</dbReference>
<dbReference type="Proteomes" id="UP001201873">
    <property type="component" value="Unassembled WGS sequence"/>
</dbReference>
<dbReference type="PANTHER" id="PTHR47506:SF6">
    <property type="entry name" value="HTH-TYPE TRANSCRIPTIONAL REPRESSOR NEMR"/>
    <property type="match status" value="1"/>
</dbReference>
<evidence type="ECO:0000256" key="4">
    <source>
        <dbReference type="ARBA" id="ARBA00023163"/>
    </source>
</evidence>
<keyword evidence="1" id="KW-0678">Repressor</keyword>
<dbReference type="EMBL" id="JALKFT010000041">
    <property type="protein sequence ID" value="MCK9878688.1"/>
    <property type="molecule type" value="Genomic_DNA"/>
</dbReference>
<evidence type="ECO:0000256" key="5">
    <source>
        <dbReference type="PROSITE-ProRule" id="PRU00335"/>
    </source>
</evidence>
<evidence type="ECO:0000256" key="1">
    <source>
        <dbReference type="ARBA" id="ARBA00022491"/>
    </source>
</evidence>
<comment type="caution">
    <text evidence="7">The sequence shown here is derived from an EMBL/GenBank/DDBJ whole genome shotgun (WGS) entry which is preliminary data.</text>
</comment>
<feature type="DNA-binding region" description="H-T-H motif" evidence="5">
    <location>
        <begin position="28"/>
        <end position="47"/>
    </location>
</feature>
<dbReference type="PRINTS" id="PR00455">
    <property type="entry name" value="HTHTETR"/>
</dbReference>
<dbReference type="RefSeq" id="WP_248826773.1">
    <property type="nucleotide sequence ID" value="NZ_JALKFT010000041.1"/>
</dbReference>
<protein>
    <submittedName>
        <fullName evidence="7">TetR family transcriptional regulator</fullName>
    </submittedName>
</protein>
<evidence type="ECO:0000313" key="8">
    <source>
        <dbReference type="Proteomes" id="UP001201873"/>
    </source>
</evidence>
<name>A0ABT0K5V5_9ACTN</name>
<keyword evidence="2" id="KW-0805">Transcription regulation</keyword>
<accession>A0ABT0K5V5</accession>
<evidence type="ECO:0000313" key="7">
    <source>
        <dbReference type="EMBL" id="MCK9878688.1"/>
    </source>
</evidence>
<keyword evidence="3 5" id="KW-0238">DNA-binding</keyword>
<dbReference type="PROSITE" id="PS50977">
    <property type="entry name" value="HTH_TETR_2"/>
    <property type="match status" value="1"/>
</dbReference>
<dbReference type="InterPro" id="IPR036271">
    <property type="entry name" value="Tet_transcr_reg_TetR-rel_C_sf"/>
</dbReference>
<evidence type="ECO:0000256" key="2">
    <source>
        <dbReference type="ARBA" id="ARBA00023015"/>
    </source>
</evidence>
<gene>
    <name evidence="7" type="ORF">MXD59_23475</name>
</gene>
<dbReference type="InterPro" id="IPR009057">
    <property type="entry name" value="Homeodomain-like_sf"/>
</dbReference>
<reference evidence="7 8" key="1">
    <citation type="submission" date="2022-04" db="EMBL/GenBank/DDBJ databases">
        <title>Genome diversity in the genus Frankia.</title>
        <authorList>
            <person name="Carlos-Shanley C."/>
            <person name="Hahn D."/>
        </authorList>
    </citation>
    <scope>NUCLEOTIDE SEQUENCE [LARGE SCALE GENOMIC DNA]</scope>
    <source>
        <strain evidence="7 8">Ag45/Mut15</strain>
    </source>
</reference>
<dbReference type="InterPro" id="IPR001647">
    <property type="entry name" value="HTH_TetR"/>
</dbReference>
<dbReference type="PANTHER" id="PTHR47506">
    <property type="entry name" value="TRANSCRIPTIONAL REGULATORY PROTEIN"/>
    <property type="match status" value="1"/>
</dbReference>
<dbReference type="Gene3D" id="1.10.357.10">
    <property type="entry name" value="Tetracycline Repressor, domain 2"/>
    <property type="match status" value="1"/>
</dbReference>
<evidence type="ECO:0000256" key="3">
    <source>
        <dbReference type="ARBA" id="ARBA00023125"/>
    </source>
</evidence>
<feature type="domain" description="HTH tetR-type" evidence="6">
    <location>
        <begin position="5"/>
        <end position="65"/>
    </location>
</feature>
<sequence length="193" mass="20890">MTPGPSRGAHILEAAHTVLARDGIVGLSVRSVAAAAGVSPAQVQYYFRTRIELIEAAFTHAGDQFLAGLREINTGEPSWARLRQLIWYWLPLDGERESRARVWLAYAATAATNDRIAAASALLDDELRAWLTAELQALERAAQVPLRPDAGSLAAQLLALIDGVTVQSLALPAERRHALAVQTIDPWLAGIRI</sequence>
<dbReference type="Pfam" id="PF00440">
    <property type="entry name" value="TetR_N"/>
    <property type="match status" value="1"/>
</dbReference>
<dbReference type="InterPro" id="IPR039538">
    <property type="entry name" value="BetI_C"/>
</dbReference>
<dbReference type="SUPFAM" id="SSF48498">
    <property type="entry name" value="Tetracyclin repressor-like, C-terminal domain"/>
    <property type="match status" value="1"/>
</dbReference>
<dbReference type="Pfam" id="PF13977">
    <property type="entry name" value="TetR_C_6"/>
    <property type="match status" value="1"/>
</dbReference>
<keyword evidence="8" id="KW-1185">Reference proteome</keyword>
<organism evidence="7 8">
    <name type="scientific">Frankia umida</name>
    <dbReference type="NCBI Taxonomy" id="573489"/>
    <lineage>
        <taxon>Bacteria</taxon>
        <taxon>Bacillati</taxon>
        <taxon>Actinomycetota</taxon>
        <taxon>Actinomycetes</taxon>
        <taxon>Frankiales</taxon>
        <taxon>Frankiaceae</taxon>
        <taxon>Frankia</taxon>
    </lineage>
</organism>